<dbReference type="FunFam" id="3.90.1150.10:FF:000006">
    <property type="entry name" value="Phosphoserine aminotransferase"/>
    <property type="match status" value="1"/>
</dbReference>
<evidence type="ECO:0000256" key="9">
    <source>
        <dbReference type="ARBA" id="ARBA00023299"/>
    </source>
</evidence>
<comment type="subunit">
    <text evidence="12">Homodimer.</text>
</comment>
<keyword evidence="5 12" id="KW-0028">Amino-acid biosynthesis</keyword>
<dbReference type="GO" id="GO:0030170">
    <property type="term" value="F:pyridoxal phosphate binding"/>
    <property type="evidence" value="ECO:0007669"/>
    <property type="project" value="UniProtKB-UniRule"/>
</dbReference>
<feature type="domain" description="Aminotransferase class V" evidence="13">
    <location>
        <begin position="5"/>
        <end position="355"/>
    </location>
</feature>
<evidence type="ECO:0000256" key="11">
    <source>
        <dbReference type="ARBA" id="ARBA00049007"/>
    </source>
</evidence>
<dbReference type="FunFam" id="3.40.640.10:FF:000010">
    <property type="entry name" value="Phosphoserine aminotransferase"/>
    <property type="match status" value="1"/>
</dbReference>
<dbReference type="InterPro" id="IPR015421">
    <property type="entry name" value="PyrdxlP-dep_Trfase_major"/>
</dbReference>
<dbReference type="PANTHER" id="PTHR43247">
    <property type="entry name" value="PHOSPHOSERINE AMINOTRANSFERASE"/>
    <property type="match status" value="1"/>
</dbReference>
<evidence type="ECO:0000256" key="8">
    <source>
        <dbReference type="ARBA" id="ARBA00023096"/>
    </source>
</evidence>
<comment type="function">
    <text evidence="12">Catalyzes the reversible conversion of 3-phosphohydroxypyruvate to phosphoserine and of 3-hydroxy-2-oxo-4-phosphonooxybutanoate to phosphohydroxythreonine.</text>
</comment>
<comment type="similarity">
    <text evidence="3 12">Belongs to the class-V pyridoxal-phosphate-dependent aminotransferase family. SerC subfamily.</text>
</comment>
<keyword evidence="15" id="KW-1185">Reference proteome</keyword>
<evidence type="ECO:0000259" key="13">
    <source>
        <dbReference type="Pfam" id="PF00266"/>
    </source>
</evidence>
<evidence type="ECO:0000313" key="15">
    <source>
        <dbReference type="Proteomes" id="UP000242793"/>
    </source>
</evidence>
<accession>A0A1V0HKN6</accession>
<keyword evidence="7 12" id="KW-0663">Pyridoxal phosphate</keyword>
<comment type="pathway">
    <text evidence="2 12">Amino-acid biosynthesis; L-serine biosynthesis; L-serine from 3-phospho-D-glycerate: step 2/3.</text>
</comment>
<feature type="binding site" evidence="12">
    <location>
        <position position="178"/>
    </location>
    <ligand>
        <name>pyridoxal 5'-phosphate</name>
        <dbReference type="ChEBI" id="CHEBI:597326"/>
    </ligand>
</feature>
<dbReference type="InterPro" id="IPR000192">
    <property type="entry name" value="Aminotrans_V_dom"/>
</dbReference>
<dbReference type="NCBIfam" id="NF003764">
    <property type="entry name" value="PRK05355.1"/>
    <property type="match status" value="1"/>
</dbReference>
<evidence type="ECO:0000256" key="4">
    <source>
        <dbReference type="ARBA" id="ARBA00022576"/>
    </source>
</evidence>
<reference evidence="14 15" key="1">
    <citation type="submission" date="2015-10" db="EMBL/GenBank/DDBJ databases">
        <title>Survey of human and primate louse endosymbionts.</title>
        <authorList>
            <person name="Boyd B.M."/>
        </authorList>
    </citation>
    <scope>NUCLEOTIDE SEQUENCE [LARGE SCALE GENOMIC DNA]</scope>
    <source>
        <strain evidence="14 15">PTSK</strain>
    </source>
</reference>
<comment type="caution">
    <text evidence="12">Lacks conserved residue(s) required for the propagation of feature annotation.</text>
</comment>
<feature type="binding site" evidence="12">
    <location>
        <position position="155"/>
    </location>
    <ligand>
        <name>pyridoxal 5'-phosphate</name>
        <dbReference type="ChEBI" id="CHEBI:597326"/>
    </ligand>
</feature>
<dbReference type="Pfam" id="PF00266">
    <property type="entry name" value="Aminotran_5"/>
    <property type="match status" value="1"/>
</dbReference>
<feature type="binding site" evidence="12">
    <location>
        <begin position="244"/>
        <end position="245"/>
    </location>
    <ligand>
        <name>pyridoxal 5'-phosphate</name>
        <dbReference type="ChEBI" id="CHEBI:597326"/>
    </ligand>
</feature>
<dbReference type="InterPro" id="IPR015422">
    <property type="entry name" value="PyrdxlP-dep_Trfase_small"/>
</dbReference>
<feature type="modified residue" description="N6-(pyridoxal phosphate)lysine" evidence="12">
    <location>
        <position position="202"/>
    </location>
</feature>
<dbReference type="InterPro" id="IPR022278">
    <property type="entry name" value="Pser_aminoTfrase"/>
</dbReference>
<dbReference type="GO" id="GO:0004648">
    <property type="term" value="F:O-phospho-L-serine:2-oxoglutarate aminotransferase activity"/>
    <property type="evidence" value="ECO:0007669"/>
    <property type="project" value="UniProtKB-UniRule"/>
</dbReference>
<dbReference type="InterPro" id="IPR015424">
    <property type="entry name" value="PyrdxlP-dep_Trfase"/>
</dbReference>
<comment type="catalytic activity">
    <reaction evidence="10 12">
        <text>4-(phosphooxy)-L-threonine + 2-oxoglutarate = (R)-3-hydroxy-2-oxo-4-phosphooxybutanoate + L-glutamate</text>
        <dbReference type="Rhea" id="RHEA:16573"/>
        <dbReference type="ChEBI" id="CHEBI:16810"/>
        <dbReference type="ChEBI" id="CHEBI:29985"/>
        <dbReference type="ChEBI" id="CHEBI:58452"/>
        <dbReference type="ChEBI" id="CHEBI:58538"/>
        <dbReference type="EC" id="2.6.1.52"/>
    </reaction>
</comment>
<dbReference type="UniPathway" id="UPA00135">
    <property type="reaction ID" value="UER00197"/>
</dbReference>
<comment type="cofactor">
    <cofactor evidence="12">
        <name>pyridoxal 5'-phosphate</name>
        <dbReference type="ChEBI" id="CHEBI:597326"/>
    </cofactor>
    <text evidence="12">Binds 1 pyridoxal phosphate per subunit.</text>
</comment>
<dbReference type="STRING" id="428411.AOQ87_01795"/>
<dbReference type="UniPathway" id="UPA00244">
    <property type="reaction ID" value="UER00311"/>
</dbReference>
<comment type="subcellular location">
    <subcellularLocation>
        <location evidence="12">Cytoplasm</location>
    </subcellularLocation>
</comment>
<feature type="binding site" evidence="12">
    <location>
        <position position="103"/>
    </location>
    <ligand>
        <name>pyridoxal 5'-phosphate</name>
        <dbReference type="ChEBI" id="CHEBI:597326"/>
    </ligand>
</feature>
<dbReference type="EMBL" id="CP012839">
    <property type="protein sequence ID" value="ARC53383.1"/>
    <property type="molecule type" value="Genomic_DNA"/>
</dbReference>
<keyword evidence="6 12" id="KW-0808">Transferase</keyword>
<dbReference type="HAMAP" id="MF_00160">
    <property type="entry name" value="SerC_aminotrans_5"/>
    <property type="match status" value="1"/>
</dbReference>
<keyword evidence="12" id="KW-0963">Cytoplasm</keyword>
<dbReference type="KEGG" id="rped:AOQ87_01795"/>
<dbReference type="GO" id="GO:0008615">
    <property type="term" value="P:pyridoxine biosynthetic process"/>
    <property type="evidence" value="ECO:0007669"/>
    <property type="project" value="UniProtKB-UniRule"/>
</dbReference>
<sequence length="374" mass="43463">MKRKMYNFSAGPSYISREIMKDICLGLDDSKRSGFSMMEISHRSNIFMEIVHELQGGLRNVLDIPENYEVLFFHGGARGMFSAIPLNLFQRNEIVDYLIGGYWSNYAYREGLKYCSARSVEIIKESRNDIVSLLPVKKWDLSNKSKYVHYCHNETVEGLRAHIEDIDDIPKDKVIIADFSSSILSEPIDISKFGIVYASFQKNMGIAGTTVVIIRSNLIEKPRHDSIPSILDFSVQLKNSSLYNTPSTFSWYVSTLIIRWIRKNGGVRKIEQMNRKKAELLYNTIDQSQLYINSIDMKYRSMMNVTFRTKSTKIDEKFVEFSEKSGLLFLRGHRETKGMRASIYNSMPYEGVKALVDFMKYFEHQYFFKDISFF</sequence>
<dbReference type="PIRSF" id="PIRSF000525">
    <property type="entry name" value="SerC"/>
    <property type="match status" value="1"/>
</dbReference>
<proteinExistence type="inferred from homology"/>
<comment type="pathway">
    <text evidence="1 12">Cofactor biosynthesis; pyridoxine 5'-phosphate biosynthesis; pyridoxine 5'-phosphate from D-erythrose 4-phosphate: step 3/5.</text>
</comment>
<gene>
    <name evidence="12" type="primary">serC</name>
    <name evidence="14" type="ORF">AOQ87_01795</name>
</gene>
<dbReference type="GO" id="GO:0006564">
    <property type="term" value="P:L-serine biosynthetic process"/>
    <property type="evidence" value="ECO:0007669"/>
    <property type="project" value="UniProtKB-UniRule"/>
</dbReference>
<evidence type="ECO:0000256" key="7">
    <source>
        <dbReference type="ARBA" id="ARBA00022898"/>
    </source>
</evidence>
<keyword evidence="4 12" id="KW-0032">Aminotransferase</keyword>
<feature type="binding site" evidence="12">
    <location>
        <begin position="77"/>
        <end position="78"/>
    </location>
    <ligand>
        <name>pyridoxal 5'-phosphate</name>
        <dbReference type="ChEBI" id="CHEBI:597326"/>
    </ligand>
</feature>
<protein>
    <recommendedName>
        <fullName evidence="12">Phosphoserine aminotransferase</fullName>
        <ecNumber evidence="12">2.6.1.52</ecNumber>
    </recommendedName>
    <alternativeName>
        <fullName evidence="12">Phosphohydroxythreonine aminotransferase</fullName>
        <shortName evidence="12">PSAT</shortName>
    </alternativeName>
</protein>
<evidence type="ECO:0000256" key="6">
    <source>
        <dbReference type="ARBA" id="ARBA00022679"/>
    </source>
</evidence>
<evidence type="ECO:0000256" key="2">
    <source>
        <dbReference type="ARBA" id="ARBA00005099"/>
    </source>
</evidence>
<organism evidence="14 15">
    <name type="scientific">Candidatus Riesia pediculischaeffi</name>
    <dbReference type="NCBI Taxonomy" id="428411"/>
    <lineage>
        <taxon>Bacteria</taxon>
        <taxon>Pseudomonadati</taxon>
        <taxon>Pseudomonadota</taxon>
        <taxon>Gammaproteobacteria</taxon>
        <taxon>Enterobacterales</taxon>
        <taxon>Enterobacteriaceae</taxon>
        <taxon>Candidatus Riesia</taxon>
    </lineage>
</organism>
<evidence type="ECO:0000256" key="10">
    <source>
        <dbReference type="ARBA" id="ARBA00047630"/>
    </source>
</evidence>
<dbReference type="PANTHER" id="PTHR43247:SF1">
    <property type="entry name" value="PHOSPHOSERINE AMINOTRANSFERASE"/>
    <property type="match status" value="1"/>
</dbReference>
<dbReference type="AlphaFoldDB" id="A0A1V0HKN6"/>
<evidence type="ECO:0000256" key="12">
    <source>
        <dbReference type="HAMAP-Rule" id="MF_00160"/>
    </source>
</evidence>
<comment type="catalytic activity">
    <reaction evidence="11 12">
        <text>O-phospho-L-serine + 2-oxoglutarate = 3-phosphooxypyruvate + L-glutamate</text>
        <dbReference type="Rhea" id="RHEA:14329"/>
        <dbReference type="ChEBI" id="CHEBI:16810"/>
        <dbReference type="ChEBI" id="CHEBI:18110"/>
        <dbReference type="ChEBI" id="CHEBI:29985"/>
        <dbReference type="ChEBI" id="CHEBI:57524"/>
        <dbReference type="EC" id="2.6.1.52"/>
    </reaction>
</comment>
<dbReference type="Proteomes" id="UP000242793">
    <property type="component" value="Chromosome"/>
</dbReference>
<feature type="binding site" evidence="12">
    <location>
        <position position="43"/>
    </location>
    <ligand>
        <name>L-glutamate</name>
        <dbReference type="ChEBI" id="CHEBI:29985"/>
    </ligand>
</feature>
<dbReference type="Gene3D" id="3.40.640.10">
    <property type="entry name" value="Type I PLP-dependent aspartate aminotransferase-like (Major domain)"/>
    <property type="match status" value="1"/>
</dbReference>
<dbReference type="GO" id="GO:0005737">
    <property type="term" value="C:cytoplasm"/>
    <property type="evidence" value="ECO:0007669"/>
    <property type="project" value="UniProtKB-SubCell"/>
</dbReference>
<evidence type="ECO:0000256" key="1">
    <source>
        <dbReference type="ARBA" id="ARBA00004915"/>
    </source>
</evidence>
<evidence type="ECO:0000256" key="3">
    <source>
        <dbReference type="ARBA" id="ARBA00006904"/>
    </source>
</evidence>
<keyword evidence="8 12" id="KW-0664">Pyridoxine biosynthesis</keyword>
<dbReference type="EC" id="2.6.1.52" evidence="12"/>
<keyword evidence="9 12" id="KW-0718">Serine biosynthesis</keyword>
<feature type="binding site" evidence="12">
    <location>
        <position position="201"/>
    </location>
    <ligand>
        <name>pyridoxal 5'-phosphate</name>
        <dbReference type="ChEBI" id="CHEBI:597326"/>
    </ligand>
</feature>
<dbReference type="SUPFAM" id="SSF53383">
    <property type="entry name" value="PLP-dependent transferases"/>
    <property type="match status" value="1"/>
</dbReference>
<evidence type="ECO:0000256" key="5">
    <source>
        <dbReference type="ARBA" id="ARBA00022605"/>
    </source>
</evidence>
<evidence type="ECO:0000313" key="14">
    <source>
        <dbReference type="EMBL" id="ARC53383.1"/>
    </source>
</evidence>
<name>A0A1V0HKN6_9ENTR</name>
<dbReference type="Gene3D" id="3.90.1150.10">
    <property type="entry name" value="Aspartate Aminotransferase, domain 1"/>
    <property type="match status" value="1"/>
</dbReference>